<evidence type="ECO:0000256" key="5">
    <source>
        <dbReference type="ARBA" id="ARBA00023295"/>
    </source>
</evidence>
<feature type="signal peptide" evidence="6">
    <location>
        <begin position="1"/>
        <end position="19"/>
    </location>
</feature>
<proteinExistence type="predicted"/>
<comment type="caution">
    <text evidence="7">The sequence shown here is derived from an EMBL/GenBank/DDBJ whole genome shotgun (WGS) entry which is preliminary data.</text>
</comment>
<keyword evidence="3" id="KW-0081">Bacteriolytic enzyme</keyword>
<keyword evidence="3" id="KW-0929">Antimicrobial</keyword>
<evidence type="ECO:0000313" key="7">
    <source>
        <dbReference type="EMBL" id="CAG7835088.1"/>
    </source>
</evidence>
<organism evidence="7 8">
    <name type="scientific">Allacma fusca</name>
    <dbReference type="NCBI Taxonomy" id="39272"/>
    <lineage>
        <taxon>Eukaryota</taxon>
        <taxon>Metazoa</taxon>
        <taxon>Ecdysozoa</taxon>
        <taxon>Arthropoda</taxon>
        <taxon>Hexapoda</taxon>
        <taxon>Collembola</taxon>
        <taxon>Symphypleona</taxon>
        <taxon>Sminthuridae</taxon>
        <taxon>Allacma</taxon>
    </lineage>
</organism>
<keyword evidence="5" id="KW-0326">Glycosidase</keyword>
<reference evidence="7" key="1">
    <citation type="submission" date="2021-06" db="EMBL/GenBank/DDBJ databases">
        <authorList>
            <person name="Hodson N. C."/>
            <person name="Mongue J. A."/>
            <person name="Jaron S. K."/>
        </authorList>
    </citation>
    <scope>NUCLEOTIDE SEQUENCE</scope>
</reference>
<feature type="chain" id="PRO_5035164893" description="lysozyme" evidence="6">
    <location>
        <begin position="20"/>
        <end position="140"/>
    </location>
</feature>
<dbReference type="EC" id="3.2.1.17" evidence="2"/>
<dbReference type="EMBL" id="CAJVCH010570513">
    <property type="protein sequence ID" value="CAG7835088.1"/>
    <property type="molecule type" value="Genomic_DNA"/>
</dbReference>
<name>A0A8J2LNA0_9HEXA</name>
<keyword evidence="8" id="KW-1185">Reference proteome</keyword>
<evidence type="ECO:0000256" key="4">
    <source>
        <dbReference type="ARBA" id="ARBA00023157"/>
    </source>
</evidence>
<comment type="catalytic activity">
    <reaction evidence="1">
        <text>Hydrolysis of (1-&gt;4)-beta-linkages between N-acetylmuramic acid and N-acetyl-D-glucosamine residues in a peptidoglycan and between N-acetyl-D-glucosamine residues in chitodextrins.</text>
        <dbReference type="EC" id="3.2.1.17"/>
    </reaction>
</comment>
<dbReference type="GO" id="GO:0003796">
    <property type="term" value="F:lysozyme activity"/>
    <property type="evidence" value="ECO:0007669"/>
    <property type="project" value="UniProtKB-EC"/>
</dbReference>
<dbReference type="OrthoDB" id="6692707at2759"/>
<keyword evidence="5" id="KW-0378">Hydrolase</keyword>
<dbReference type="GO" id="GO:0042742">
    <property type="term" value="P:defense response to bacterium"/>
    <property type="evidence" value="ECO:0007669"/>
    <property type="project" value="UniProtKB-KW"/>
</dbReference>
<dbReference type="Proteomes" id="UP000708208">
    <property type="component" value="Unassembled WGS sequence"/>
</dbReference>
<evidence type="ECO:0000256" key="3">
    <source>
        <dbReference type="ARBA" id="ARBA00022638"/>
    </source>
</evidence>
<keyword evidence="4" id="KW-1015">Disulfide bond</keyword>
<evidence type="ECO:0000256" key="1">
    <source>
        <dbReference type="ARBA" id="ARBA00000632"/>
    </source>
</evidence>
<dbReference type="InterPro" id="IPR001916">
    <property type="entry name" value="Glyco_hydro_22"/>
</dbReference>
<evidence type="ECO:0000256" key="2">
    <source>
        <dbReference type="ARBA" id="ARBA00012732"/>
    </source>
</evidence>
<dbReference type="SMART" id="SM00263">
    <property type="entry name" value="LYZ1"/>
    <property type="match status" value="1"/>
</dbReference>
<dbReference type="PANTHER" id="PTHR11407:SF63">
    <property type="entry name" value="LYSOZYME C"/>
    <property type="match status" value="1"/>
</dbReference>
<dbReference type="GO" id="GO:0031640">
    <property type="term" value="P:killing of cells of another organism"/>
    <property type="evidence" value="ECO:0007669"/>
    <property type="project" value="UniProtKB-KW"/>
</dbReference>
<evidence type="ECO:0000256" key="6">
    <source>
        <dbReference type="SAM" id="SignalP"/>
    </source>
</evidence>
<protein>
    <recommendedName>
        <fullName evidence="2">lysozyme</fullName>
        <ecNumber evidence="2">3.2.1.17</ecNumber>
    </recommendedName>
</protein>
<sequence>MRGFTFALAIVLAIASTEATRFTKCDLARRLKLHGAPNYDEWTCIADVNTDGYFDTEWKNGDGFGLWEISAREWCKDPSFPAGANRCGFDCERFRDGFLTDDLRCLREIHADRSFYGFNGWFRRFRKCPNLSTYLAECGL</sequence>
<dbReference type="PANTHER" id="PTHR11407">
    <property type="entry name" value="LYSOZYME C"/>
    <property type="match status" value="1"/>
</dbReference>
<dbReference type="AlphaFoldDB" id="A0A8J2LNA0"/>
<keyword evidence="6" id="KW-0732">Signal</keyword>
<dbReference type="Pfam" id="PF00062">
    <property type="entry name" value="Lys"/>
    <property type="match status" value="1"/>
</dbReference>
<gene>
    <name evidence="7" type="ORF">AFUS01_LOCUS44511</name>
</gene>
<evidence type="ECO:0000313" key="8">
    <source>
        <dbReference type="Proteomes" id="UP000708208"/>
    </source>
</evidence>
<accession>A0A8J2LNA0</accession>
<dbReference type="PROSITE" id="PS51348">
    <property type="entry name" value="GLYCOSYL_HYDROL_F22_2"/>
    <property type="match status" value="1"/>
</dbReference>